<protein>
    <recommendedName>
        <fullName evidence="4">Myb-like domain-containing protein</fullName>
    </recommendedName>
</protein>
<feature type="region of interest" description="Disordered" evidence="1">
    <location>
        <begin position="430"/>
        <end position="452"/>
    </location>
</feature>
<name>A0A2U3ENQ8_PURLI</name>
<dbReference type="InterPro" id="IPR001005">
    <property type="entry name" value="SANT/Myb"/>
</dbReference>
<accession>A0A2U3ENQ8</accession>
<comment type="caution">
    <text evidence="2">The sequence shown here is derived from an EMBL/GenBank/DDBJ whole genome shotgun (WGS) entry which is preliminary data.</text>
</comment>
<feature type="compositionally biased region" description="Basic and acidic residues" evidence="1">
    <location>
        <begin position="475"/>
        <end position="491"/>
    </location>
</feature>
<proteinExistence type="predicted"/>
<gene>
    <name evidence="2" type="ORF">PCL_03304</name>
</gene>
<feature type="compositionally biased region" description="Gly residues" evidence="1">
    <location>
        <begin position="530"/>
        <end position="541"/>
    </location>
</feature>
<organism evidence="2 3">
    <name type="scientific">Purpureocillium lilacinum</name>
    <name type="common">Paecilomyces lilacinus</name>
    <dbReference type="NCBI Taxonomy" id="33203"/>
    <lineage>
        <taxon>Eukaryota</taxon>
        <taxon>Fungi</taxon>
        <taxon>Dikarya</taxon>
        <taxon>Ascomycota</taxon>
        <taxon>Pezizomycotina</taxon>
        <taxon>Sordariomycetes</taxon>
        <taxon>Hypocreomycetidae</taxon>
        <taxon>Hypocreales</taxon>
        <taxon>Ophiocordycipitaceae</taxon>
        <taxon>Purpureocillium</taxon>
    </lineage>
</organism>
<evidence type="ECO:0008006" key="4">
    <source>
        <dbReference type="Google" id="ProtNLM"/>
    </source>
</evidence>
<evidence type="ECO:0000313" key="3">
    <source>
        <dbReference type="Proteomes" id="UP000245956"/>
    </source>
</evidence>
<feature type="compositionally biased region" description="Basic and acidic residues" evidence="1">
    <location>
        <begin position="430"/>
        <end position="444"/>
    </location>
</feature>
<feature type="region of interest" description="Disordered" evidence="1">
    <location>
        <begin position="81"/>
        <end position="148"/>
    </location>
</feature>
<sequence length="549" mass="59663">MSRTQMISVHARYSPVGDAVRRHEGGVTKAKKAALTGSGRAWREDEEAYLLQTRLQKMPYKHIAAHLNKTELACRLHYHQLSHGSTRRKRTASCSSGSSDPASCQQVFTGSPVQKSKSRSLSPMQGAAGYLPMPTTGGTMGGNDVQLPSIMTTDTSPRLPAILPKPEPMSYTRPSESPRGYPIIMAEAPREQSLPPVNLQPQGYGQGYAPGLRLDCAGLPPPSASVHTAAHVDLSRLHSIYEAHRNEFWAAVADEYGRSTSPAALEHAWKTGVCCPQRGSNPMTPVDSPDRDRVRDKTRISSILGAAMCLVSAPADAILTYYMENEVYVGTAMEEEDGAVLMLMLVLCVLRGASPKGDAKLSFIGFRHKGHRPTSRPTRGGGGGVLKLDVRRIGKARAGIRRAAFGGAAAPREGGAEALCRALVDGFRDAEVPDGGERERERKSEGRRHTHTHTRVSFVFLLHNGVRAGTRTMRRWKETKRATDDGRRPRSTELWVGPSSSPPPPPISRRRDHFGLGPGETRERSQGKSQGHGGQRDAGGGPDDRNSYK</sequence>
<feature type="compositionally biased region" description="Basic residues" evidence="1">
    <location>
        <begin position="81"/>
        <end position="91"/>
    </location>
</feature>
<evidence type="ECO:0000313" key="2">
    <source>
        <dbReference type="EMBL" id="PWI76110.1"/>
    </source>
</evidence>
<evidence type="ECO:0000256" key="1">
    <source>
        <dbReference type="SAM" id="MobiDB-lite"/>
    </source>
</evidence>
<feature type="compositionally biased region" description="Low complexity" evidence="1">
    <location>
        <begin position="92"/>
        <end position="104"/>
    </location>
</feature>
<dbReference type="EMBL" id="LCWV01000001">
    <property type="protein sequence ID" value="PWI76110.1"/>
    <property type="molecule type" value="Genomic_DNA"/>
</dbReference>
<feature type="compositionally biased region" description="Polar residues" evidence="1">
    <location>
        <begin position="105"/>
        <end position="123"/>
    </location>
</feature>
<dbReference type="AlphaFoldDB" id="A0A2U3ENQ8"/>
<feature type="region of interest" description="Disordered" evidence="1">
    <location>
        <begin position="157"/>
        <end position="176"/>
    </location>
</feature>
<dbReference type="CDD" id="cd00167">
    <property type="entry name" value="SANT"/>
    <property type="match status" value="1"/>
</dbReference>
<reference evidence="2 3" key="1">
    <citation type="journal article" date="2016" name="Front. Microbiol.">
        <title>Genome and transcriptome sequences reveal the specific parasitism of the nematophagous Purpureocillium lilacinum 36-1.</title>
        <authorList>
            <person name="Xie J."/>
            <person name="Li S."/>
            <person name="Mo C."/>
            <person name="Xiao X."/>
            <person name="Peng D."/>
            <person name="Wang G."/>
            <person name="Xiao Y."/>
        </authorList>
    </citation>
    <scope>NUCLEOTIDE SEQUENCE [LARGE SCALE GENOMIC DNA]</scope>
    <source>
        <strain evidence="2 3">36-1</strain>
    </source>
</reference>
<dbReference type="Proteomes" id="UP000245956">
    <property type="component" value="Unassembled WGS sequence"/>
</dbReference>
<feature type="region of interest" description="Disordered" evidence="1">
    <location>
        <begin position="471"/>
        <end position="549"/>
    </location>
</feature>